<dbReference type="InterPro" id="IPR009057">
    <property type="entry name" value="Homeodomain-like_sf"/>
</dbReference>
<dbReference type="SUPFAM" id="SSF51215">
    <property type="entry name" value="Regulatory protein AraC"/>
    <property type="match status" value="1"/>
</dbReference>
<evidence type="ECO:0000256" key="1">
    <source>
        <dbReference type="ARBA" id="ARBA00023015"/>
    </source>
</evidence>
<dbReference type="InterPro" id="IPR018060">
    <property type="entry name" value="HTH_AraC"/>
</dbReference>
<evidence type="ECO:0000313" key="6">
    <source>
        <dbReference type="EMBL" id="MBE9042021.1"/>
    </source>
</evidence>
<dbReference type="SUPFAM" id="SSF46689">
    <property type="entry name" value="Homeodomain-like"/>
    <property type="match status" value="2"/>
</dbReference>
<evidence type="ECO:0000256" key="2">
    <source>
        <dbReference type="ARBA" id="ARBA00023125"/>
    </source>
</evidence>
<accession>A0A928VXP3</accession>
<proteinExistence type="predicted"/>
<dbReference type="InterPro" id="IPR037923">
    <property type="entry name" value="HTH-like"/>
</dbReference>
<keyword evidence="4" id="KW-0804">Transcription</keyword>
<dbReference type="GO" id="GO:0003700">
    <property type="term" value="F:DNA-binding transcription factor activity"/>
    <property type="evidence" value="ECO:0007669"/>
    <property type="project" value="InterPro"/>
</dbReference>
<dbReference type="RefSeq" id="WP_264322202.1">
    <property type="nucleotide sequence ID" value="NZ_JADEXN010000282.1"/>
</dbReference>
<dbReference type="AlphaFoldDB" id="A0A928VXP3"/>
<reference evidence="6" key="1">
    <citation type="submission" date="2020-10" db="EMBL/GenBank/DDBJ databases">
        <authorList>
            <person name="Castelo-Branco R."/>
            <person name="Eusebio N."/>
            <person name="Adriana R."/>
            <person name="Vieira A."/>
            <person name="Brugerolle De Fraissinette N."/>
            <person name="Rezende De Castro R."/>
            <person name="Schneider M.P."/>
            <person name="Vasconcelos V."/>
            <person name="Leao P.N."/>
        </authorList>
    </citation>
    <scope>NUCLEOTIDE SEQUENCE</scope>
    <source>
        <strain evidence="6">LEGE 11467</strain>
    </source>
</reference>
<dbReference type="PROSITE" id="PS01124">
    <property type="entry name" value="HTH_ARAC_FAMILY_2"/>
    <property type="match status" value="1"/>
</dbReference>
<dbReference type="PANTHER" id="PTHR46796:SF2">
    <property type="entry name" value="TRANSCRIPTIONAL REGULATORY PROTEIN"/>
    <property type="match status" value="1"/>
</dbReference>
<protein>
    <submittedName>
        <fullName evidence="6">Helix-turn-helix transcriptional regulator</fullName>
    </submittedName>
</protein>
<dbReference type="InterPro" id="IPR018062">
    <property type="entry name" value="HTH_AraC-typ_CS"/>
</dbReference>
<comment type="caution">
    <text evidence="6">The sequence shown here is derived from an EMBL/GenBank/DDBJ whole genome shotgun (WGS) entry which is preliminary data.</text>
</comment>
<keyword evidence="2" id="KW-0238">DNA-binding</keyword>
<organism evidence="6 7">
    <name type="scientific">Zarconia navalis LEGE 11467</name>
    <dbReference type="NCBI Taxonomy" id="1828826"/>
    <lineage>
        <taxon>Bacteria</taxon>
        <taxon>Bacillati</taxon>
        <taxon>Cyanobacteriota</taxon>
        <taxon>Cyanophyceae</taxon>
        <taxon>Oscillatoriophycideae</taxon>
        <taxon>Oscillatoriales</taxon>
        <taxon>Oscillatoriales incertae sedis</taxon>
        <taxon>Zarconia</taxon>
        <taxon>Zarconia navalis</taxon>
    </lineage>
</organism>
<evidence type="ECO:0000259" key="5">
    <source>
        <dbReference type="PROSITE" id="PS01124"/>
    </source>
</evidence>
<dbReference type="InterPro" id="IPR050204">
    <property type="entry name" value="AraC_XylS_family_regulators"/>
</dbReference>
<dbReference type="Proteomes" id="UP000621799">
    <property type="component" value="Unassembled WGS sequence"/>
</dbReference>
<evidence type="ECO:0000256" key="3">
    <source>
        <dbReference type="ARBA" id="ARBA00023159"/>
    </source>
</evidence>
<keyword evidence="7" id="KW-1185">Reference proteome</keyword>
<evidence type="ECO:0000256" key="4">
    <source>
        <dbReference type="ARBA" id="ARBA00023163"/>
    </source>
</evidence>
<dbReference type="Pfam" id="PF12833">
    <property type="entry name" value="HTH_18"/>
    <property type="match status" value="1"/>
</dbReference>
<dbReference type="Pfam" id="PF02311">
    <property type="entry name" value="AraC_binding"/>
    <property type="match status" value="1"/>
</dbReference>
<dbReference type="EMBL" id="JADEXN010000282">
    <property type="protein sequence ID" value="MBE9042021.1"/>
    <property type="molecule type" value="Genomic_DNA"/>
</dbReference>
<gene>
    <name evidence="6" type="ORF">IQ235_14660</name>
</gene>
<name>A0A928VXP3_9CYAN</name>
<dbReference type="GO" id="GO:0043565">
    <property type="term" value="F:sequence-specific DNA binding"/>
    <property type="evidence" value="ECO:0007669"/>
    <property type="project" value="InterPro"/>
</dbReference>
<dbReference type="SMART" id="SM00342">
    <property type="entry name" value="HTH_ARAC"/>
    <property type="match status" value="1"/>
</dbReference>
<dbReference type="PANTHER" id="PTHR46796">
    <property type="entry name" value="HTH-TYPE TRANSCRIPTIONAL ACTIVATOR RHAS-RELATED"/>
    <property type="match status" value="1"/>
</dbReference>
<dbReference type="Gene3D" id="1.10.10.60">
    <property type="entry name" value="Homeodomain-like"/>
    <property type="match status" value="2"/>
</dbReference>
<dbReference type="InterPro" id="IPR003313">
    <property type="entry name" value="AraC-bd"/>
</dbReference>
<keyword evidence="3" id="KW-0010">Activator</keyword>
<feature type="domain" description="HTH araC/xylS-type" evidence="5">
    <location>
        <begin position="180"/>
        <end position="277"/>
    </location>
</feature>
<keyword evidence="1" id="KW-0805">Transcription regulation</keyword>
<evidence type="ECO:0000313" key="7">
    <source>
        <dbReference type="Proteomes" id="UP000621799"/>
    </source>
</evidence>
<dbReference type="PROSITE" id="PS00041">
    <property type="entry name" value="HTH_ARAC_FAMILY_1"/>
    <property type="match status" value="1"/>
</dbReference>
<sequence>MPLPPAKIFANVWKSPEILLEQYIYTPGSVEPLPSHAHDEYQFGLSYDTQGEYTYRGATHPIPIASLSVIHSGEAHSPSQRTELPAPATFWMMHIDRAVLQRAAAEIAEKSVGDPFLPTPYLRDRDIVRQFERVCTAIADSASQLEQETSLLDFLTRSIARHAQNCPTASEGRSPKRSISEVCDFLRAHFDRNISLTELSTLAGLSRFHLCRVFRRETGFSPSAYQQQLRIAQSKKRLAQGTPIAKVAAEVGFYDQSHFGWYFKRWVGVTPGNYVARRNIVLDSLEEGS</sequence>